<dbReference type="Pfam" id="PF05742">
    <property type="entry name" value="TANGO2"/>
    <property type="match status" value="1"/>
</dbReference>
<comment type="caution">
    <text evidence="1">The sequence shown here is derived from an EMBL/GenBank/DDBJ whole genome shotgun (WGS) entry which is preliminary data.</text>
</comment>
<dbReference type="InterPro" id="IPR008551">
    <property type="entry name" value="TANGO2"/>
</dbReference>
<protein>
    <recommendedName>
        <fullName evidence="3">DUF833 domain protein</fullName>
    </recommendedName>
</protein>
<dbReference type="AlphaFoldDB" id="A0A8H6UYW2"/>
<dbReference type="EMBL" id="JACBAE010001144">
    <property type="protein sequence ID" value="KAF7172333.1"/>
    <property type="molecule type" value="Genomic_DNA"/>
</dbReference>
<reference evidence="1" key="1">
    <citation type="submission" date="2020-06" db="EMBL/GenBank/DDBJ databases">
        <title>Draft genome sequences of strains closely related to Aspergillus parafelis and Aspergillus hiratsukae.</title>
        <authorList>
            <person name="Dos Santos R.A.C."/>
            <person name="Rivero-Menendez O."/>
            <person name="Steenwyk J.L."/>
            <person name="Mead M.E."/>
            <person name="Goldman G.H."/>
            <person name="Alastruey-Izquierdo A."/>
            <person name="Rokas A."/>
        </authorList>
    </citation>
    <scope>NUCLEOTIDE SEQUENCE</scope>
    <source>
        <strain evidence="1">CNM-CM5623</strain>
    </source>
</reference>
<evidence type="ECO:0000313" key="1">
    <source>
        <dbReference type="EMBL" id="KAF7172333.1"/>
    </source>
</evidence>
<dbReference type="OrthoDB" id="191601at2759"/>
<gene>
    <name evidence="1" type="ORF">CNMCM5623_004560</name>
</gene>
<name>A0A8H6UYW2_9EURO</name>
<dbReference type="GO" id="GO:0009306">
    <property type="term" value="P:protein secretion"/>
    <property type="evidence" value="ECO:0007669"/>
    <property type="project" value="TreeGrafter"/>
</dbReference>
<accession>A0A8H6UYW2</accession>
<evidence type="ECO:0000313" key="2">
    <source>
        <dbReference type="Proteomes" id="UP000654922"/>
    </source>
</evidence>
<evidence type="ECO:0008006" key="3">
    <source>
        <dbReference type="Google" id="ProtNLM"/>
    </source>
</evidence>
<organism evidence="1 2">
    <name type="scientific">Aspergillus felis</name>
    <dbReference type="NCBI Taxonomy" id="1287682"/>
    <lineage>
        <taxon>Eukaryota</taxon>
        <taxon>Fungi</taxon>
        <taxon>Dikarya</taxon>
        <taxon>Ascomycota</taxon>
        <taxon>Pezizomycotina</taxon>
        <taxon>Eurotiomycetes</taxon>
        <taxon>Eurotiomycetidae</taxon>
        <taxon>Eurotiales</taxon>
        <taxon>Aspergillaceae</taxon>
        <taxon>Aspergillus</taxon>
        <taxon>Aspergillus subgen. Fumigati</taxon>
    </lineage>
</organism>
<dbReference type="GO" id="GO:0005794">
    <property type="term" value="C:Golgi apparatus"/>
    <property type="evidence" value="ECO:0007669"/>
    <property type="project" value="TreeGrafter"/>
</dbReference>
<dbReference type="PANTHER" id="PTHR17985:SF8">
    <property type="entry name" value="TRANSPORT AND GOLGI ORGANIZATION PROTEIN 2 HOMOLOG"/>
    <property type="match status" value="1"/>
</dbReference>
<dbReference type="GO" id="GO:0007030">
    <property type="term" value="P:Golgi organization"/>
    <property type="evidence" value="ECO:0007669"/>
    <property type="project" value="TreeGrafter"/>
</dbReference>
<dbReference type="PANTHER" id="PTHR17985">
    <property type="entry name" value="SER/THR-RICH PROTEIN T10 IN DGCR REGION"/>
    <property type="match status" value="1"/>
</dbReference>
<dbReference type="Proteomes" id="UP000654922">
    <property type="component" value="Unassembled WGS sequence"/>
</dbReference>
<proteinExistence type="predicted"/>
<sequence length="331" mass="36641">MCIALISTAHPSYPLIVIDNRDEFLRRPTSCADWWPEPSNNVLGGRDLARATHGTWMGVTKEGKIAVLTNYRETTADEPSGVHSRGLIVNNWLTADPEQRQSTRDFVQGMVASSEIRNVGGFSLVCGYVNEPLAIVSNRSANMDQISWIATEKGQTLGLSNTTFGDRSWPKILDGEKLMKEAINAHVQAGEDEDQLINRLLQVLSRDTLPRLSEDSTLETYLLLLRQSLFVPVIGAQAEKSRAADEVAAARDTDKVAAARDTDKVPVESQPPHDLLDKSFLQGAYGTQKQTVVLVSANGRVRYFERTLYDNDVNAIAIGKGDRSFEFHVNR</sequence>